<evidence type="ECO:0000256" key="1">
    <source>
        <dbReference type="SAM" id="MobiDB-lite"/>
    </source>
</evidence>
<feature type="region of interest" description="Disordered" evidence="1">
    <location>
        <begin position="1"/>
        <end position="43"/>
    </location>
</feature>
<dbReference type="Proteomes" id="UP000518206">
    <property type="component" value="Unassembled WGS sequence"/>
</dbReference>
<proteinExistence type="predicted"/>
<dbReference type="RefSeq" id="WP_183295876.1">
    <property type="nucleotide sequence ID" value="NZ_JACHVX010000002.1"/>
</dbReference>
<evidence type="ECO:0000313" key="2">
    <source>
        <dbReference type="EMBL" id="MBB2923071.1"/>
    </source>
</evidence>
<name>A0A7W4UF69_9CELL</name>
<evidence type="ECO:0008006" key="4">
    <source>
        <dbReference type="Google" id="ProtNLM"/>
    </source>
</evidence>
<dbReference type="Pfam" id="PF11238">
    <property type="entry name" value="DUF3039"/>
    <property type="match status" value="1"/>
</dbReference>
<organism evidence="2 3">
    <name type="scientific">Cellulomonas cellasea</name>
    <dbReference type="NCBI Taxonomy" id="43670"/>
    <lineage>
        <taxon>Bacteria</taxon>
        <taxon>Bacillati</taxon>
        <taxon>Actinomycetota</taxon>
        <taxon>Actinomycetes</taxon>
        <taxon>Micrococcales</taxon>
        <taxon>Cellulomonadaceae</taxon>
        <taxon>Cellulomonas</taxon>
    </lineage>
</organism>
<protein>
    <recommendedName>
        <fullName evidence="4">DUF3039 domain-containing protein</fullName>
    </recommendedName>
</protein>
<comment type="caution">
    <text evidence="2">The sequence shown here is derived from an EMBL/GenBank/DDBJ whole genome shotgun (WGS) entry which is preliminary data.</text>
</comment>
<dbReference type="InterPro" id="IPR021400">
    <property type="entry name" value="DUF3039"/>
</dbReference>
<sequence>MSEPLPPSTGPDDPFGADPGSGTSTSVLERSETTEQAEPGDHERFAHYVRKDKIMASALSGNPVIALCGKVWVPGRDPKKFPVCPVCKEIYDGLRPPQDDKGSGDSSGGK</sequence>
<dbReference type="AlphaFoldDB" id="A0A7W4UF69"/>
<feature type="compositionally biased region" description="Basic and acidic residues" evidence="1">
    <location>
        <begin position="29"/>
        <end position="43"/>
    </location>
</feature>
<evidence type="ECO:0000313" key="3">
    <source>
        <dbReference type="Proteomes" id="UP000518206"/>
    </source>
</evidence>
<dbReference type="EMBL" id="JACHVX010000002">
    <property type="protein sequence ID" value="MBB2923071.1"/>
    <property type="molecule type" value="Genomic_DNA"/>
</dbReference>
<reference evidence="2 3" key="2">
    <citation type="submission" date="2020-08" db="EMBL/GenBank/DDBJ databases">
        <authorList>
            <person name="Partida-Martinez L."/>
            <person name="Huntemann M."/>
            <person name="Clum A."/>
            <person name="Wang J."/>
            <person name="Palaniappan K."/>
            <person name="Ritter S."/>
            <person name="Chen I.-M."/>
            <person name="Stamatis D."/>
            <person name="Reddy T."/>
            <person name="O'Malley R."/>
            <person name="Daum C."/>
            <person name="Shapiro N."/>
            <person name="Ivanova N."/>
            <person name="Kyrpides N."/>
            <person name="Woyke T."/>
        </authorList>
    </citation>
    <scope>NUCLEOTIDE SEQUENCE [LARGE SCALE GENOMIC DNA]</scope>
    <source>
        <strain evidence="2 3">RAS26</strain>
    </source>
</reference>
<gene>
    <name evidence="2" type="ORF">FHR80_001983</name>
</gene>
<accession>A0A7W4UF69</accession>
<reference evidence="2 3" key="1">
    <citation type="submission" date="2020-08" db="EMBL/GenBank/DDBJ databases">
        <title>The Agave Microbiome: Exploring the role of microbial communities in plant adaptations to desert environments.</title>
        <authorList>
            <person name="Partida-Martinez L.P."/>
        </authorList>
    </citation>
    <scope>NUCLEOTIDE SEQUENCE [LARGE SCALE GENOMIC DNA]</scope>
    <source>
        <strain evidence="2 3">RAS26</strain>
    </source>
</reference>